<dbReference type="InParanoid" id="L9J9K9"/>
<reference evidence="3" key="1">
    <citation type="submission" date="2012-07" db="EMBL/GenBank/DDBJ databases">
        <title>Genome of the Chinese tree shrew, a rising model animal genetically related to primates.</title>
        <authorList>
            <person name="Zhang G."/>
            <person name="Fan Y."/>
            <person name="Yao Y."/>
            <person name="Huang Z."/>
        </authorList>
    </citation>
    <scope>NUCLEOTIDE SEQUENCE [LARGE SCALE GENOMIC DNA]</scope>
</reference>
<protein>
    <submittedName>
        <fullName evidence="2">Uncharacterized protein</fullName>
    </submittedName>
</protein>
<dbReference type="Proteomes" id="UP000011518">
    <property type="component" value="Unassembled WGS sequence"/>
</dbReference>
<accession>L9J9K9</accession>
<name>L9J9K9_TUPCH</name>
<gene>
    <name evidence="2" type="ORF">TREES_T100004562</name>
</gene>
<evidence type="ECO:0000256" key="1">
    <source>
        <dbReference type="SAM" id="MobiDB-lite"/>
    </source>
</evidence>
<organism evidence="2 3">
    <name type="scientific">Tupaia chinensis</name>
    <name type="common">Chinese tree shrew</name>
    <name type="synonym">Tupaia belangeri chinensis</name>
    <dbReference type="NCBI Taxonomy" id="246437"/>
    <lineage>
        <taxon>Eukaryota</taxon>
        <taxon>Metazoa</taxon>
        <taxon>Chordata</taxon>
        <taxon>Craniata</taxon>
        <taxon>Vertebrata</taxon>
        <taxon>Euteleostomi</taxon>
        <taxon>Mammalia</taxon>
        <taxon>Eutheria</taxon>
        <taxon>Euarchontoglires</taxon>
        <taxon>Scandentia</taxon>
        <taxon>Tupaiidae</taxon>
        <taxon>Tupaia</taxon>
    </lineage>
</organism>
<dbReference type="AlphaFoldDB" id="L9J9K9"/>
<dbReference type="EMBL" id="KB321130">
    <property type="protein sequence ID" value="ELW47285.1"/>
    <property type="molecule type" value="Genomic_DNA"/>
</dbReference>
<evidence type="ECO:0000313" key="3">
    <source>
        <dbReference type="Proteomes" id="UP000011518"/>
    </source>
</evidence>
<keyword evidence="3" id="KW-1185">Reference proteome</keyword>
<proteinExistence type="predicted"/>
<sequence length="307" mass="33085">MGSQHLFSKPDSGLEPAGIDGCACIRDHKPRPPIRSGSKQTPLRLSPSVSASTTRVALEGPNRASLRPWPPRERSPGNVQARGAGHRARRTAFPTERPRRAAHCRQPSLCLRRAGDTRFGAYSPPRAWAPLTQPFGRWGGSQGSGQALHGPSCRSRHASFPPEAGGVGGAKIPAGCHLHRQALRSSALQARSVESHVRRVGAAPGGLRSPGRRKEPQRRQPAALAAAARLAPVSSPTCLSIRARKCHGLKTTKTLQGLAGNRRGGYDSPSAKARNRELAQSDLAWRRESFTEPQRRQHWVYGKGTGC</sequence>
<feature type="region of interest" description="Disordered" evidence="1">
    <location>
        <begin position="187"/>
        <end position="222"/>
    </location>
</feature>
<feature type="region of interest" description="Disordered" evidence="1">
    <location>
        <begin position="1"/>
        <end position="101"/>
    </location>
</feature>
<feature type="compositionally biased region" description="Polar residues" evidence="1">
    <location>
        <begin position="37"/>
        <end position="55"/>
    </location>
</feature>
<evidence type="ECO:0000313" key="2">
    <source>
        <dbReference type="EMBL" id="ELW47285.1"/>
    </source>
</evidence>
<reference evidence="3" key="2">
    <citation type="journal article" date="2013" name="Nat. Commun.">
        <title>Genome of the Chinese tree shrew.</title>
        <authorList>
            <person name="Fan Y."/>
            <person name="Huang Z.Y."/>
            <person name="Cao C.C."/>
            <person name="Chen C.S."/>
            <person name="Chen Y.X."/>
            <person name="Fan D.D."/>
            <person name="He J."/>
            <person name="Hou H.L."/>
            <person name="Hu L."/>
            <person name="Hu X.T."/>
            <person name="Jiang X.T."/>
            <person name="Lai R."/>
            <person name="Lang Y.S."/>
            <person name="Liang B."/>
            <person name="Liao S.G."/>
            <person name="Mu D."/>
            <person name="Ma Y.Y."/>
            <person name="Niu Y.Y."/>
            <person name="Sun X.Q."/>
            <person name="Xia J.Q."/>
            <person name="Xiao J."/>
            <person name="Xiong Z.Q."/>
            <person name="Xu L."/>
            <person name="Yang L."/>
            <person name="Zhang Y."/>
            <person name="Zhao W."/>
            <person name="Zhao X.D."/>
            <person name="Zheng Y.T."/>
            <person name="Zhou J.M."/>
            <person name="Zhu Y.B."/>
            <person name="Zhang G.J."/>
            <person name="Wang J."/>
            <person name="Yao Y.G."/>
        </authorList>
    </citation>
    <scope>NUCLEOTIDE SEQUENCE [LARGE SCALE GENOMIC DNA]</scope>
</reference>